<dbReference type="NCBIfam" id="NF006830">
    <property type="entry name" value="PRK09355.1"/>
    <property type="match status" value="1"/>
</dbReference>
<evidence type="ECO:0000256" key="11">
    <source>
        <dbReference type="HAMAP-Rule" id="MF_00228"/>
    </source>
</evidence>
<dbReference type="GO" id="GO:0009229">
    <property type="term" value="P:thiamine diphosphate biosynthetic process"/>
    <property type="evidence" value="ECO:0007669"/>
    <property type="project" value="UniProtKB-UniRule"/>
</dbReference>
<dbReference type="GO" id="GO:0004417">
    <property type="term" value="F:hydroxyethylthiazole kinase activity"/>
    <property type="evidence" value="ECO:0007669"/>
    <property type="project" value="UniProtKB-UniRule"/>
</dbReference>
<organism evidence="12 13">
    <name type="scientific">Propioniferax innocua</name>
    <dbReference type="NCBI Taxonomy" id="1753"/>
    <lineage>
        <taxon>Bacteria</taxon>
        <taxon>Bacillati</taxon>
        <taxon>Actinomycetota</taxon>
        <taxon>Actinomycetes</taxon>
        <taxon>Propionibacteriales</taxon>
        <taxon>Propionibacteriaceae</taxon>
        <taxon>Propioniferax</taxon>
    </lineage>
</organism>
<evidence type="ECO:0000256" key="9">
    <source>
        <dbReference type="ARBA" id="ARBA00022842"/>
    </source>
</evidence>
<comment type="cofactor">
    <cofactor evidence="2 11">
        <name>Mg(2+)</name>
        <dbReference type="ChEBI" id="CHEBI:18420"/>
    </cofactor>
</comment>
<comment type="function">
    <text evidence="11">Catalyzes the phosphorylation of the hydroxyl group of 4-methyl-5-beta-hydroxyethylthiazole (THZ).</text>
</comment>
<dbReference type="PRINTS" id="PR01099">
    <property type="entry name" value="HYETHTZKNASE"/>
</dbReference>
<evidence type="ECO:0000256" key="8">
    <source>
        <dbReference type="ARBA" id="ARBA00022840"/>
    </source>
</evidence>
<feature type="binding site" evidence="11">
    <location>
        <position position="174"/>
    </location>
    <ligand>
        <name>ATP</name>
        <dbReference type="ChEBI" id="CHEBI:30616"/>
    </ligand>
</feature>
<dbReference type="CDD" id="cd01170">
    <property type="entry name" value="THZ_kinase"/>
    <property type="match status" value="1"/>
</dbReference>
<keyword evidence="4 11" id="KW-0808">Transferase</keyword>
<keyword evidence="10 11" id="KW-0784">Thiamine biosynthesis</keyword>
<dbReference type="GO" id="GO:0005524">
    <property type="term" value="F:ATP binding"/>
    <property type="evidence" value="ECO:0007669"/>
    <property type="project" value="UniProtKB-UniRule"/>
</dbReference>
<evidence type="ECO:0000256" key="6">
    <source>
        <dbReference type="ARBA" id="ARBA00022741"/>
    </source>
</evidence>
<proteinExistence type="inferred from homology"/>
<dbReference type="InterPro" id="IPR029056">
    <property type="entry name" value="Ribokinase-like"/>
</dbReference>
<feature type="binding site" evidence="11">
    <location>
        <position position="129"/>
    </location>
    <ligand>
        <name>ATP</name>
        <dbReference type="ChEBI" id="CHEBI:30616"/>
    </ligand>
</feature>
<evidence type="ECO:0000256" key="7">
    <source>
        <dbReference type="ARBA" id="ARBA00022777"/>
    </source>
</evidence>
<dbReference type="GO" id="GO:0000287">
    <property type="term" value="F:magnesium ion binding"/>
    <property type="evidence" value="ECO:0007669"/>
    <property type="project" value="UniProtKB-UniRule"/>
</dbReference>
<dbReference type="OrthoDB" id="8909021at2"/>
<name>A0A542ZRU9_9ACTN</name>
<dbReference type="RefSeq" id="WP_142092847.1">
    <property type="nucleotide sequence ID" value="NZ_BAAAMD010000001.1"/>
</dbReference>
<evidence type="ECO:0000256" key="2">
    <source>
        <dbReference type="ARBA" id="ARBA00001946"/>
    </source>
</evidence>
<comment type="caution">
    <text evidence="12">The sequence shown here is derived from an EMBL/GenBank/DDBJ whole genome shotgun (WGS) entry which is preliminary data.</text>
</comment>
<evidence type="ECO:0000313" key="12">
    <source>
        <dbReference type="EMBL" id="TQL63084.1"/>
    </source>
</evidence>
<keyword evidence="8 11" id="KW-0067">ATP-binding</keyword>
<comment type="pathway">
    <text evidence="3 11">Cofactor biosynthesis; thiamine diphosphate biosynthesis; 4-methyl-5-(2-phosphoethyl)-thiazole from 5-(2-hydroxyethyl)-4-methylthiazole: step 1/1.</text>
</comment>
<dbReference type="InterPro" id="IPR000417">
    <property type="entry name" value="Hyethyz_kinase"/>
</dbReference>
<keyword evidence="6 11" id="KW-0547">Nucleotide-binding</keyword>
<keyword evidence="9 11" id="KW-0460">Magnesium</keyword>
<dbReference type="Gene3D" id="3.40.1190.20">
    <property type="match status" value="1"/>
</dbReference>
<dbReference type="Pfam" id="PF02110">
    <property type="entry name" value="HK"/>
    <property type="match status" value="1"/>
</dbReference>
<protein>
    <recommendedName>
        <fullName evidence="11">Hydroxyethylthiazole kinase</fullName>
        <ecNumber evidence="11">2.7.1.50</ecNumber>
    </recommendedName>
    <alternativeName>
        <fullName evidence="11">4-methyl-5-beta-hydroxyethylthiazole kinase</fullName>
        <shortName evidence="11">TH kinase</shortName>
        <shortName evidence="11">Thz kinase</shortName>
    </alternativeName>
</protein>
<feature type="binding site" evidence="11">
    <location>
        <position position="201"/>
    </location>
    <ligand>
        <name>substrate</name>
    </ligand>
</feature>
<dbReference type="EMBL" id="VFOR01000001">
    <property type="protein sequence ID" value="TQL63084.1"/>
    <property type="molecule type" value="Genomic_DNA"/>
</dbReference>
<evidence type="ECO:0000256" key="5">
    <source>
        <dbReference type="ARBA" id="ARBA00022723"/>
    </source>
</evidence>
<dbReference type="AlphaFoldDB" id="A0A542ZRU9"/>
<sequence length="274" mass="27170">MPDLQSGRTIDAALCGELRDQLRGTGPLVQCITNSVVTNITANILLAVGAAPAMVDIVGEAGPFAGVANGLLCNTGTPLPEHRDAMREAAAAAGEAGTPWVLDPVAIGALPHRTKLAFDLVALRPTAIRGNPSEILALAGGTGGRGVDSTDAPEAALDAARGLAERSGAVVAVSGATDLITDGRRVVRVTGGDPMLTRVIGTGCSLGALVAAFLGSGSEEVTPLEAVTAAHALMSVAGEQAAGVGPGSFAVALLDALDAIDGTALAECARVTEN</sequence>
<comment type="similarity">
    <text evidence="11">Belongs to the Thz kinase family.</text>
</comment>
<evidence type="ECO:0000313" key="13">
    <source>
        <dbReference type="Proteomes" id="UP000316196"/>
    </source>
</evidence>
<reference evidence="12 13" key="1">
    <citation type="submission" date="2019-06" db="EMBL/GenBank/DDBJ databases">
        <title>Sequencing the genomes of 1000 actinobacteria strains.</title>
        <authorList>
            <person name="Klenk H.-P."/>
        </authorList>
    </citation>
    <scope>NUCLEOTIDE SEQUENCE [LARGE SCALE GENOMIC DNA]</scope>
    <source>
        <strain evidence="12 13">DSM 8251</strain>
    </source>
</reference>
<gene>
    <name evidence="11" type="primary">thiM</name>
    <name evidence="12" type="ORF">FB460_0884</name>
</gene>
<evidence type="ECO:0000256" key="3">
    <source>
        <dbReference type="ARBA" id="ARBA00004868"/>
    </source>
</evidence>
<dbReference type="UniPathway" id="UPA00060">
    <property type="reaction ID" value="UER00139"/>
</dbReference>
<accession>A0A542ZRU9</accession>
<dbReference type="PIRSF" id="PIRSF000513">
    <property type="entry name" value="Thz_kinase"/>
    <property type="match status" value="1"/>
</dbReference>
<keyword evidence="13" id="KW-1185">Reference proteome</keyword>
<keyword evidence="5 11" id="KW-0479">Metal-binding</keyword>
<evidence type="ECO:0000256" key="1">
    <source>
        <dbReference type="ARBA" id="ARBA00001771"/>
    </source>
</evidence>
<dbReference type="HAMAP" id="MF_00228">
    <property type="entry name" value="Thz_kinase"/>
    <property type="match status" value="1"/>
</dbReference>
<evidence type="ECO:0000256" key="10">
    <source>
        <dbReference type="ARBA" id="ARBA00022977"/>
    </source>
</evidence>
<dbReference type="GO" id="GO:0009228">
    <property type="term" value="P:thiamine biosynthetic process"/>
    <property type="evidence" value="ECO:0007669"/>
    <property type="project" value="UniProtKB-KW"/>
</dbReference>
<feature type="binding site" evidence="11">
    <location>
        <position position="54"/>
    </location>
    <ligand>
        <name>substrate</name>
    </ligand>
</feature>
<dbReference type="SUPFAM" id="SSF53613">
    <property type="entry name" value="Ribokinase-like"/>
    <property type="match status" value="1"/>
</dbReference>
<keyword evidence="7 11" id="KW-0418">Kinase</keyword>
<evidence type="ECO:0000256" key="4">
    <source>
        <dbReference type="ARBA" id="ARBA00022679"/>
    </source>
</evidence>
<dbReference type="EC" id="2.7.1.50" evidence="11"/>
<comment type="catalytic activity">
    <reaction evidence="1 11">
        <text>5-(2-hydroxyethyl)-4-methylthiazole + ATP = 4-methyl-5-(2-phosphooxyethyl)-thiazole + ADP + H(+)</text>
        <dbReference type="Rhea" id="RHEA:24212"/>
        <dbReference type="ChEBI" id="CHEBI:15378"/>
        <dbReference type="ChEBI" id="CHEBI:17957"/>
        <dbReference type="ChEBI" id="CHEBI:30616"/>
        <dbReference type="ChEBI" id="CHEBI:58296"/>
        <dbReference type="ChEBI" id="CHEBI:456216"/>
        <dbReference type="EC" id="2.7.1.50"/>
    </reaction>
</comment>
<dbReference type="Proteomes" id="UP000316196">
    <property type="component" value="Unassembled WGS sequence"/>
</dbReference>